<sequence length="55" mass="6333">MRIEFTTKRKHPGFTGECFFFLLLAGMAKQRRSKKKFAIIGGKAREGNRNFPGKE</sequence>
<dbReference type="Proteomes" id="UP000017973">
    <property type="component" value="Unassembled WGS sequence"/>
</dbReference>
<accession>V6M1G8</accession>
<dbReference type="EMBL" id="AYJU01000018">
    <property type="protein sequence ID" value="EST52187.1"/>
    <property type="molecule type" value="Genomic_DNA"/>
</dbReference>
<keyword evidence="2" id="KW-1185">Reference proteome</keyword>
<protein>
    <submittedName>
        <fullName evidence="1">Uncharacterized protein</fullName>
    </submittedName>
</protein>
<organism evidence="1 2">
    <name type="scientific">Brevibacillus panacihumi W25</name>
    <dbReference type="NCBI Taxonomy" id="1408254"/>
    <lineage>
        <taxon>Bacteria</taxon>
        <taxon>Bacillati</taxon>
        <taxon>Bacillota</taxon>
        <taxon>Bacilli</taxon>
        <taxon>Bacillales</taxon>
        <taxon>Paenibacillaceae</taxon>
        <taxon>Brevibacillus</taxon>
    </lineage>
</organism>
<dbReference type="AlphaFoldDB" id="V6M1G8"/>
<evidence type="ECO:0000313" key="1">
    <source>
        <dbReference type="EMBL" id="EST52187.1"/>
    </source>
</evidence>
<proteinExistence type="predicted"/>
<dbReference type="HOGENOM" id="CLU_3023038_0_0_9"/>
<gene>
    <name evidence="1" type="ORF">T458_25450</name>
</gene>
<reference evidence="1 2" key="1">
    <citation type="journal article" date="2014" name="Genome Announc.">
        <title>Draft Genome Sequence of Brevibacillus panacihumi Strain W25, a Halotolerant Hydrocarbon-Degrading Bacterium.</title>
        <authorList>
            <person name="Wang X."/>
            <person name="Jin D."/>
            <person name="Zhou L."/>
            <person name="Wu L."/>
            <person name="An W."/>
            <person name="Chen Y."/>
            <person name="Zhao L."/>
        </authorList>
    </citation>
    <scope>NUCLEOTIDE SEQUENCE [LARGE SCALE GENOMIC DNA]</scope>
    <source>
        <strain evidence="1 2">W25</strain>
    </source>
</reference>
<evidence type="ECO:0000313" key="2">
    <source>
        <dbReference type="Proteomes" id="UP000017973"/>
    </source>
</evidence>
<dbReference type="STRING" id="1408254.T458_25450"/>
<name>V6M1G8_9BACL</name>
<comment type="caution">
    <text evidence="1">The sequence shown here is derived from an EMBL/GenBank/DDBJ whole genome shotgun (WGS) entry which is preliminary data.</text>
</comment>